<feature type="region of interest" description="Disordered" evidence="1">
    <location>
        <begin position="1"/>
        <end position="22"/>
    </location>
</feature>
<accession>A0AA41PVX1</accession>
<evidence type="ECO:0000313" key="2">
    <source>
        <dbReference type="EMBL" id="MCF2526713.1"/>
    </source>
</evidence>
<comment type="caution">
    <text evidence="2">The sequence shown here is derived from an EMBL/GenBank/DDBJ whole genome shotgun (WGS) entry which is preliminary data.</text>
</comment>
<gene>
    <name evidence="2" type="ORF">LZ495_05690</name>
</gene>
<organism evidence="2 3">
    <name type="scientific">Yinghuangia soli</name>
    <dbReference type="NCBI Taxonomy" id="2908204"/>
    <lineage>
        <taxon>Bacteria</taxon>
        <taxon>Bacillati</taxon>
        <taxon>Actinomycetota</taxon>
        <taxon>Actinomycetes</taxon>
        <taxon>Kitasatosporales</taxon>
        <taxon>Streptomycetaceae</taxon>
        <taxon>Yinghuangia</taxon>
    </lineage>
</organism>
<proteinExistence type="predicted"/>
<sequence>MTEPTLPQSDMAGRGGPGTDYEAGAAHTGADLVFGQPLGEPVLVRPADQRNWDVEAVFGLSGGTAAAPSQAVELAAAQRVAVSLTGDHLTGFVSQAGAALPVNRHIALAVAVVRAVAIRLDDDVARRMFAGTLRQAAYVPED</sequence>
<dbReference type="Proteomes" id="UP001165378">
    <property type="component" value="Unassembled WGS sequence"/>
</dbReference>
<dbReference type="AlphaFoldDB" id="A0AA41PVX1"/>
<evidence type="ECO:0000313" key="3">
    <source>
        <dbReference type="Proteomes" id="UP001165378"/>
    </source>
</evidence>
<reference evidence="2" key="1">
    <citation type="submission" date="2022-01" db="EMBL/GenBank/DDBJ databases">
        <title>Genome-Based Taxonomic Classification of the Phylum Actinobacteria.</title>
        <authorList>
            <person name="Gao Y."/>
        </authorList>
    </citation>
    <scope>NUCLEOTIDE SEQUENCE</scope>
    <source>
        <strain evidence="2">KLBMP 8922</strain>
    </source>
</reference>
<keyword evidence="3" id="KW-1185">Reference proteome</keyword>
<evidence type="ECO:0000256" key="1">
    <source>
        <dbReference type="SAM" id="MobiDB-lite"/>
    </source>
</evidence>
<dbReference type="RefSeq" id="WP_235050851.1">
    <property type="nucleotide sequence ID" value="NZ_JAKFHA010000002.1"/>
</dbReference>
<dbReference type="EMBL" id="JAKFHA010000002">
    <property type="protein sequence ID" value="MCF2526713.1"/>
    <property type="molecule type" value="Genomic_DNA"/>
</dbReference>
<protein>
    <submittedName>
        <fullName evidence="2">Uncharacterized protein</fullName>
    </submittedName>
</protein>
<name>A0AA41PVX1_9ACTN</name>